<feature type="compositionally biased region" description="Low complexity" evidence="1">
    <location>
        <begin position="175"/>
        <end position="190"/>
    </location>
</feature>
<protein>
    <submittedName>
        <fullName evidence="2">Uncharacterized protein</fullName>
    </submittedName>
</protein>
<feature type="region of interest" description="Disordered" evidence="1">
    <location>
        <begin position="225"/>
        <end position="251"/>
    </location>
</feature>
<proteinExistence type="predicted"/>
<keyword evidence="3" id="KW-1185">Reference proteome</keyword>
<feature type="region of interest" description="Disordered" evidence="1">
    <location>
        <begin position="153"/>
        <end position="198"/>
    </location>
</feature>
<dbReference type="AlphaFoldDB" id="A0A2P6NS00"/>
<evidence type="ECO:0000256" key="1">
    <source>
        <dbReference type="SAM" id="MobiDB-lite"/>
    </source>
</evidence>
<sequence>MSELDGFHSPPGSSTGVVTEEQTINAWHSLNDAIVRYVCATDSLRYLLLLQVNEVFRRACEDGMASALAIPSHGRHSWWIICGNSRPKKLNDWTVEGGGAKASKDGLVKGSAKATWSFCRPDGQMDTRVYQLARLVVTVGSAKFNLYIVNEPGDIQPPPRPEGAGQSPHLVDQTSAASVDYSSSNWSSPSDDPEEDLSNFTNLRDVTLPLEEWLQADDLSSVLTFPNSDTDTVSLSSSNKSLKRGADSGPYDRIDDRCEELTQQMSHLSVRLDQISSRVEHHGEILHSNTEDVTLRAAILDLLSRQTHPMMAKDMVRTFNQNGGTITKPPINSILYKMKIEKPPKVAVNSTYAWTLVRG</sequence>
<dbReference type="EMBL" id="MDYQ01000027">
    <property type="protein sequence ID" value="PRP86752.1"/>
    <property type="molecule type" value="Genomic_DNA"/>
</dbReference>
<name>A0A2P6NS00_9EUKA</name>
<accession>A0A2P6NS00</accession>
<gene>
    <name evidence="2" type="ORF">PROFUN_02901</name>
</gene>
<dbReference type="Proteomes" id="UP000241769">
    <property type="component" value="Unassembled WGS sequence"/>
</dbReference>
<reference evidence="2 3" key="1">
    <citation type="journal article" date="2018" name="Genome Biol. Evol.">
        <title>Multiple Roots of Fruiting Body Formation in Amoebozoa.</title>
        <authorList>
            <person name="Hillmann F."/>
            <person name="Forbes G."/>
            <person name="Novohradska S."/>
            <person name="Ferling I."/>
            <person name="Riege K."/>
            <person name="Groth M."/>
            <person name="Westermann M."/>
            <person name="Marz M."/>
            <person name="Spaller T."/>
            <person name="Winckler T."/>
            <person name="Schaap P."/>
            <person name="Glockner G."/>
        </authorList>
    </citation>
    <scope>NUCLEOTIDE SEQUENCE [LARGE SCALE GENOMIC DNA]</scope>
    <source>
        <strain evidence="2 3">Jena</strain>
    </source>
</reference>
<comment type="caution">
    <text evidence="2">The sequence shown here is derived from an EMBL/GenBank/DDBJ whole genome shotgun (WGS) entry which is preliminary data.</text>
</comment>
<dbReference type="InParanoid" id="A0A2P6NS00"/>
<evidence type="ECO:0000313" key="3">
    <source>
        <dbReference type="Proteomes" id="UP000241769"/>
    </source>
</evidence>
<evidence type="ECO:0000313" key="2">
    <source>
        <dbReference type="EMBL" id="PRP86752.1"/>
    </source>
</evidence>
<organism evidence="2 3">
    <name type="scientific">Planoprotostelium fungivorum</name>
    <dbReference type="NCBI Taxonomy" id="1890364"/>
    <lineage>
        <taxon>Eukaryota</taxon>
        <taxon>Amoebozoa</taxon>
        <taxon>Evosea</taxon>
        <taxon>Variosea</taxon>
        <taxon>Cavosteliida</taxon>
        <taxon>Cavosteliaceae</taxon>
        <taxon>Planoprotostelium</taxon>
    </lineage>
</organism>
<feature type="compositionally biased region" description="Polar residues" evidence="1">
    <location>
        <begin position="225"/>
        <end position="240"/>
    </location>
</feature>